<dbReference type="InterPro" id="IPR006549">
    <property type="entry name" value="HAD-SF_hydro_IIIA"/>
</dbReference>
<dbReference type="PANTHER" id="PTHR19288">
    <property type="entry name" value="4-NITROPHENYLPHOSPHATASE-RELATED"/>
    <property type="match status" value="1"/>
</dbReference>
<dbReference type="PANTHER" id="PTHR19288:SF25">
    <property type="entry name" value="PHOSPHATIDYLGLYCEROPHOSPHATASE GEP4, MITOCHONDRIAL"/>
    <property type="match status" value="1"/>
</dbReference>
<comment type="caution">
    <text evidence="1">The sequence shown here is derived from an EMBL/GenBank/DDBJ whole genome shotgun (WGS) entry which is preliminary data.</text>
</comment>
<dbReference type="Proteomes" id="UP000694255">
    <property type="component" value="Unassembled WGS sequence"/>
</dbReference>
<evidence type="ECO:0000313" key="2">
    <source>
        <dbReference type="Proteomes" id="UP000694255"/>
    </source>
</evidence>
<dbReference type="RefSeq" id="XP_049265838.1">
    <property type="nucleotide sequence ID" value="XM_049410527.1"/>
</dbReference>
<reference evidence="1 2" key="1">
    <citation type="journal article" date="2021" name="DNA Res.">
        <title>Genome analysis of Candida subhashii reveals its hybrid nature and dual mitochondrial genome conformations.</title>
        <authorList>
            <person name="Mixao V."/>
            <person name="Hegedusova E."/>
            <person name="Saus E."/>
            <person name="Pryszcz L.P."/>
            <person name="Cillingova A."/>
            <person name="Nosek J."/>
            <person name="Gabaldon T."/>
        </authorList>
    </citation>
    <scope>NUCLEOTIDE SEQUENCE [LARGE SCALE GENOMIC DNA]</scope>
    <source>
        <strain evidence="1 2">CBS 10753</strain>
    </source>
</reference>
<dbReference type="GO" id="GO:0005739">
    <property type="term" value="C:mitochondrion"/>
    <property type="evidence" value="ECO:0007669"/>
    <property type="project" value="TreeGrafter"/>
</dbReference>
<dbReference type="FunFam" id="3.40.50.1000:FF:000165">
    <property type="entry name" value="HAD superfamily phosphatase"/>
    <property type="match status" value="1"/>
</dbReference>
<dbReference type="GO" id="GO:0008962">
    <property type="term" value="F:phosphatidylglycerophosphatase activity"/>
    <property type="evidence" value="ECO:0007669"/>
    <property type="project" value="InterPro"/>
</dbReference>
<dbReference type="NCBIfam" id="TIGR01668">
    <property type="entry name" value="YqeG_hyp_ppase"/>
    <property type="match status" value="1"/>
</dbReference>
<proteinExistence type="predicted"/>
<dbReference type="OrthoDB" id="198652at2759"/>
<dbReference type="InterPro" id="IPR010021">
    <property type="entry name" value="PGPP1/Gep4"/>
</dbReference>
<dbReference type="GO" id="GO:0032049">
    <property type="term" value="P:cardiolipin biosynthetic process"/>
    <property type="evidence" value="ECO:0007669"/>
    <property type="project" value="TreeGrafter"/>
</dbReference>
<evidence type="ECO:0000313" key="1">
    <source>
        <dbReference type="EMBL" id="KAG7665606.1"/>
    </source>
</evidence>
<dbReference type="GeneID" id="73467613"/>
<dbReference type="EMBL" id="JAGSYN010000048">
    <property type="protein sequence ID" value="KAG7665606.1"/>
    <property type="molecule type" value="Genomic_DNA"/>
</dbReference>
<accession>A0A8J5QRZ7</accession>
<name>A0A8J5QRZ7_9ASCO</name>
<dbReference type="Pfam" id="PF09419">
    <property type="entry name" value="PGP_phosphatase"/>
    <property type="match status" value="1"/>
</dbReference>
<keyword evidence="2" id="KW-1185">Reference proteome</keyword>
<gene>
    <name evidence="1" type="ORF">J8A68_000812</name>
</gene>
<evidence type="ECO:0008006" key="3">
    <source>
        <dbReference type="Google" id="ProtNLM"/>
    </source>
</evidence>
<organism evidence="1 2">
    <name type="scientific">[Candida] subhashii</name>
    <dbReference type="NCBI Taxonomy" id="561895"/>
    <lineage>
        <taxon>Eukaryota</taxon>
        <taxon>Fungi</taxon>
        <taxon>Dikarya</taxon>
        <taxon>Ascomycota</taxon>
        <taxon>Saccharomycotina</taxon>
        <taxon>Pichiomycetes</taxon>
        <taxon>Debaryomycetaceae</taxon>
        <taxon>Spathaspora</taxon>
    </lineage>
</organism>
<sequence length="204" mass="23162">MFNVSATLNVSRLLYNPSLCLPHSIIKSFDQLSIPISIPNNSTSQIKGVVLDKDNCFAKDHDDKVWPAYQDTWNKLKETYPKEHLLIVSNSAGTNDDIDHVQALKLETDTGVTVLRHSTKKPGCLPEIKEYFAQFDIKPSEIVIIGDRLFTDMMMANMMGSWGIWVCEGVELSQKVFPKLERQVYERLVGTRPENPWVPPTPNE</sequence>
<dbReference type="NCBIfam" id="TIGR01662">
    <property type="entry name" value="HAD-SF-IIIA"/>
    <property type="match status" value="1"/>
</dbReference>
<dbReference type="AlphaFoldDB" id="A0A8J5QRZ7"/>
<dbReference type="InterPro" id="IPR027706">
    <property type="entry name" value="PGP_Pase"/>
</dbReference>
<protein>
    <recommendedName>
        <fullName evidence="3">Phosphatidylglycerophosphatase GEP4, mitochondrial</fullName>
    </recommendedName>
</protein>